<keyword evidence="3" id="KW-0716">Sensory transduction</keyword>
<keyword evidence="8 13" id="KW-0675">Receptor</keyword>
<feature type="transmembrane region" description="Helical" evidence="10">
    <location>
        <begin position="134"/>
        <end position="154"/>
    </location>
</feature>
<evidence type="ECO:0000256" key="2">
    <source>
        <dbReference type="ARBA" id="ARBA00022475"/>
    </source>
</evidence>
<name>A0AAX6SP68_HETGA</name>
<dbReference type="Pfam" id="PF00001">
    <property type="entry name" value="7tm_1"/>
    <property type="match status" value="1"/>
</dbReference>
<dbReference type="PANTHER" id="PTHR26453">
    <property type="entry name" value="OLFACTORY RECEPTOR"/>
    <property type="match status" value="1"/>
</dbReference>
<protein>
    <submittedName>
        <fullName evidence="13">Olfactory receptor 2B3</fullName>
    </submittedName>
</protein>
<organism evidence="12 13">
    <name type="scientific">Heterocephalus glaber</name>
    <name type="common">Naked mole rat</name>
    <dbReference type="NCBI Taxonomy" id="10181"/>
    <lineage>
        <taxon>Eukaryota</taxon>
        <taxon>Metazoa</taxon>
        <taxon>Chordata</taxon>
        <taxon>Craniata</taxon>
        <taxon>Vertebrata</taxon>
        <taxon>Euteleostomi</taxon>
        <taxon>Mammalia</taxon>
        <taxon>Eutheria</taxon>
        <taxon>Euarchontoglires</taxon>
        <taxon>Glires</taxon>
        <taxon>Rodentia</taxon>
        <taxon>Hystricomorpha</taxon>
        <taxon>Bathyergidae</taxon>
        <taxon>Heterocephalus</taxon>
    </lineage>
</organism>
<evidence type="ECO:0000313" key="12">
    <source>
        <dbReference type="Proteomes" id="UP000694906"/>
    </source>
</evidence>
<dbReference type="Gene3D" id="1.20.1070.10">
    <property type="entry name" value="Rhodopsin 7-helix transmembrane proteins"/>
    <property type="match status" value="1"/>
</dbReference>
<dbReference type="PRINTS" id="PR00237">
    <property type="entry name" value="GPCRRHODOPSN"/>
</dbReference>
<proteinExistence type="predicted"/>
<evidence type="ECO:0000256" key="1">
    <source>
        <dbReference type="ARBA" id="ARBA00004651"/>
    </source>
</evidence>
<dbReference type="SUPFAM" id="SSF81321">
    <property type="entry name" value="Family A G protein-coupled receptor-like"/>
    <property type="match status" value="1"/>
</dbReference>
<evidence type="ECO:0000256" key="5">
    <source>
        <dbReference type="ARBA" id="ARBA00022725"/>
    </source>
</evidence>
<dbReference type="PROSITE" id="PS50262">
    <property type="entry name" value="G_PROTEIN_RECEP_F1_2"/>
    <property type="match status" value="1"/>
</dbReference>
<dbReference type="GO" id="GO:0004930">
    <property type="term" value="F:G protein-coupled receptor activity"/>
    <property type="evidence" value="ECO:0007669"/>
    <property type="project" value="InterPro"/>
</dbReference>
<dbReference type="GO" id="GO:0004984">
    <property type="term" value="F:olfactory receptor activity"/>
    <property type="evidence" value="ECO:0007669"/>
    <property type="project" value="InterPro"/>
</dbReference>
<evidence type="ECO:0000256" key="7">
    <source>
        <dbReference type="ARBA" id="ARBA00023136"/>
    </source>
</evidence>
<evidence type="ECO:0000313" key="13">
    <source>
        <dbReference type="RefSeq" id="XP_021110508.1"/>
    </source>
</evidence>
<keyword evidence="5" id="KW-0552">Olfaction</keyword>
<reference evidence="13" key="1">
    <citation type="submission" date="2025-08" db="UniProtKB">
        <authorList>
            <consortium name="RefSeq"/>
        </authorList>
    </citation>
    <scope>IDENTIFICATION</scope>
</reference>
<dbReference type="InterPro" id="IPR000725">
    <property type="entry name" value="Olfact_rcpt"/>
</dbReference>
<evidence type="ECO:0000256" key="8">
    <source>
        <dbReference type="ARBA" id="ARBA00023170"/>
    </source>
</evidence>
<dbReference type="InterPro" id="IPR017452">
    <property type="entry name" value="GPCR_Rhodpsn_7TM"/>
</dbReference>
<sequence length="224" mass="24770">MQRENANFPNAFVLLGFSEFMWMERPLSAVVLVSYILTLVGNSSMIFLFLVEPTLQMPRYFFLNNLSLLDLCIICTIVTQLLANLWGSDKTIAAWGCITQLYVYTLAGCTEWILPAMITIDHYVAICQHLQYNLIMHPWICVQMAAASLSSGLANSLVQATLTIQLPLCGYHTLDDFCEVSLLTKLACGNTTPNDIALVVGAIPLGMMSLLMVIISYIFIAGAI</sequence>
<evidence type="ECO:0000256" key="6">
    <source>
        <dbReference type="ARBA" id="ARBA00022989"/>
    </source>
</evidence>
<evidence type="ECO:0000256" key="4">
    <source>
        <dbReference type="ARBA" id="ARBA00022692"/>
    </source>
</evidence>
<feature type="transmembrane region" description="Helical" evidence="10">
    <location>
        <begin position="92"/>
        <end position="114"/>
    </location>
</feature>
<evidence type="ECO:0000256" key="3">
    <source>
        <dbReference type="ARBA" id="ARBA00022606"/>
    </source>
</evidence>
<gene>
    <name evidence="13" type="primary">LOC101698174</name>
</gene>
<keyword evidence="9" id="KW-0807">Transducer</keyword>
<keyword evidence="2" id="KW-1003">Cell membrane</keyword>
<feature type="transmembrane region" description="Helical" evidence="10">
    <location>
        <begin position="27"/>
        <end position="50"/>
    </location>
</feature>
<dbReference type="Proteomes" id="UP000694906">
    <property type="component" value="Unplaced"/>
</dbReference>
<keyword evidence="12" id="KW-1185">Reference proteome</keyword>
<feature type="transmembrane region" description="Helical" evidence="10">
    <location>
        <begin position="62"/>
        <end position="86"/>
    </location>
</feature>
<dbReference type="PRINTS" id="PR00245">
    <property type="entry name" value="OLFACTORYR"/>
</dbReference>
<keyword evidence="4 10" id="KW-0812">Transmembrane</keyword>
<evidence type="ECO:0000256" key="9">
    <source>
        <dbReference type="ARBA" id="ARBA00023224"/>
    </source>
</evidence>
<keyword evidence="6 10" id="KW-1133">Transmembrane helix</keyword>
<dbReference type="AlphaFoldDB" id="A0AAX6SP68"/>
<dbReference type="InterPro" id="IPR000276">
    <property type="entry name" value="GPCR_Rhodpsn"/>
</dbReference>
<evidence type="ECO:0000256" key="10">
    <source>
        <dbReference type="SAM" id="Phobius"/>
    </source>
</evidence>
<comment type="subcellular location">
    <subcellularLocation>
        <location evidence="1">Cell membrane</location>
        <topology evidence="1">Multi-pass membrane protein</topology>
    </subcellularLocation>
</comment>
<dbReference type="RefSeq" id="XP_021110508.1">
    <property type="nucleotide sequence ID" value="XM_021254849.1"/>
</dbReference>
<feature type="domain" description="G-protein coupled receptors family 1 profile" evidence="11">
    <location>
        <begin position="41"/>
        <end position="224"/>
    </location>
</feature>
<dbReference type="GeneID" id="101698174"/>
<keyword evidence="7 10" id="KW-0472">Membrane</keyword>
<feature type="transmembrane region" description="Helical" evidence="10">
    <location>
        <begin position="196"/>
        <end position="220"/>
    </location>
</feature>
<dbReference type="GO" id="GO:0005886">
    <property type="term" value="C:plasma membrane"/>
    <property type="evidence" value="ECO:0007669"/>
    <property type="project" value="UniProtKB-SubCell"/>
</dbReference>
<accession>A0AAX6SP68</accession>
<evidence type="ECO:0000259" key="11">
    <source>
        <dbReference type="PROSITE" id="PS50262"/>
    </source>
</evidence>